<dbReference type="AlphaFoldDB" id="A0A9Q5I3P4"/>
<sequence>MLVLTRSEWKELLKVANPKYEAPSSKTFTDSLIPAEHAFVKLKQLEHLQMCKNLTISFDGGTTTGLQSIYSVHVITPECRAFLVEGSEASTESHTAQHLFSILDMRFRGITSDNTGNTSAAHRLIQDAYPWIIILPDPCHHLNLLCKDIGNFDAFKDIISQIQRIVQYFHKSTNSTSTLKLKRHELGIAQGIKSVGNTRFALVELFKGAFFFGLQRLVIVLSPMAKAITCLELSHSTVADVYLFWLAVTADVHYMLSQGGLTTSDSEKICHMVNCHFNQMVNEAPSNVYITGFVLDPRFQNVHIMRDLRVRLKKNSSAGDWWARLDKNPDVKPLANKQDALTLVRMATIQEWYRFDPKNHPNLTPPAKSLIILEGQTTPDDPDDIIFDAQGVNFNNFVEGDVSTDNEDANDHISNYSGDRFDLESQINLAAPILHDVLSEDDIDPRILEATTNVNEIDKYCSGEDLDDLKDDDLWKMD</sequence>
<dbReference type="OrthoDB" id="3236755at2759"/>
<accession>A0A9Q5I3P4</accession>
<gene>
    <name evidence="1" type="ORF">A7U60_g1637</name>
</gene>
<comment type="caution">
    <text evidence="1">The sequence shown here is derived from an EMBL/GenBank/DDBJ whole genome shotgun (WGS) entry which is preliminary data.</text>
</comment>
<proteinExistence type="predicted"/>
<dbReference type="Proteomes" id="UP000757232">
    <property type="component" value="Unassembled WGS sequence"/>
</dbReference>
<evidence type="ECO:0000313" key="2">
    <source>
        <dbReference type="Proteomes" id="UP000757232"/>
    </source>
</evidence>
<dbReference type="EMBL" id="LNZH02000105">
    <property type="protein sequence ID" value="OCB91120.1"/>
    <property type="molecule type" value="Genomic_DNA"/>
</dbReference>
<reference evidence="1" key="1">
    <citation type="submission" date="2016-06" db="EMBL/GenBank/DDBJ databases">
        <title>Draft Genome sequence of the fungus Inonotus baumii.</title>
        <authorList>
            <person name="Zhu H."/>
            <person name="Lin W."/>
        </authorList>
    </citation>
    <scope>NUCLEOTIDE SEQUENCE</scope>
    <source>
        <strain evidence="1">821</strain>
    </source>
</reference>
<name>A0A9Q5I3P4_SANBA</name>
<protein>
    <recommendedName>
        <fullName evidence="3">DUF659 domain-containing protein</fullName>
    </recommendedName>
</protein>
<evidence type="ECO:0008006" key="3">
    <source>
        <dbReference type="Google" id="ProtNLM"/>
    </source>
</evidence>
<keyword evidence="2" id="KW-1185">Reference proteome</keyword>
<dbReference type="InterPro" id="IPR012337">
    <property type="entry name" value="RNaseH-like_sf"/>
</dbReference>
<dbReference type="SUPFAM" id="SSF53098">
    <property type="entry name" value="Ribonuclease H-like"/>
    <property type="match status" value="1"/>
</dbReference>
<organism evidence="1 2">
    <name type="scientific">Sanghuangporus baumii</name>
    <name type="common">Phellinus baumii</name>
    <dbReference type="NCBI Taxonomy" id="108892"/>
    <lineage>
        <taxon>Eukaryota</taxon>
        <taxon>Fungi</taxon>
        <taxon>Dikarya</taxon>
        <taxon>Basidiomycota</taxon>
        <taxon>Agaricomycotina</taxon>
        <taxon>Agaricomycetes</taxon>
        <taxon>Hymenochaetales</taxon>
        <taxon>Hymenochaetaceae</taxon>
        <taxon>Sanghuangporus</taxon>
    </lineage>
</organism>
<evidence type="ECO:0000313" key="1">
    <source>
        <dbReference type="EMBL" id="OCB91120.1"/>
    </source>
</evidence>